<dbReference type="PANTHER" id="PTHR33705:SF2">
    <property type="entry name" value="PHOSPHOCARRIER PROTEIN NPR"/>
    <property type="match status" value="1"/>
</dbReference>
<dbReference type="Gene3D" id="3.30.1340.10">
    <property type="entry name" value="HPr-like"/>
    <property type="match status" value="1"/>
</dbReference>
<comment type="subcellular location">
    <subcellularLocation>
        <location evidence="1">Cytoplasm</location>
    </subcellularLocation>
</comment>
<dbReference type="AlphaFoldDB" id="A0A1G6EG91"/>
<dbReference type="RefSeq" id="WP_090880554.1">
    <property type="nucleotide sequence ID" value="NZ_FMXQ01000012.1"/>
</dbReference>
<dbReference type="PROSITE" id="PS00369">
    <property type="entry name" value="PTS_HPR_HIS"/>
    <property type="match status" value="1"/>
</dbReference>
<gene>
    <name evidence="6" type="ORF">SAMN02982931_04491</name>
</gene>
<dbReference type="InterPro" id="IPR001020">
    <property type="entry name" value="PTS_HPr_His_P_site"/>
</dbReference>
<dbReference type="GO" id="GO:0009401">
    <property type="term" value="P:phosphoenolpyruvate-dependent sugar phosphotransferase system"/>
    <property type="evidence" value="ECO:0007669"/>
    <property type="project" value="UniProtKB-KW"/>
</dbReference>
<comment type="similarity">
    <text evidence="2">Belongs to the HPr family.</text>
</comment>
<evidence type="ECO:0000256" key="3">
    <source>
        <dbReference type="ARBA" id="ARBA00022490"/>
    </source>
</evidence>
<accession>A0A1G6EG91</accession>
<dbReference type="CDD" id="cd00367">
    <property type="entry name" value="PTS-HPr_like"/>
    <property type="match status" value="1"/>
</dbReference>
<dbReference type="SUPFAM" id="SSF55594">
    <property type="entry name" value="HPr-like"/>
    <property type="match status" value="1"/>
</dbReference>
<dbReference type="InterPro" id="IPR035895">
    <property type="entry name" value="HPr-like_sf"/>
</dbReference>
<name>A0A1G6EG91_9HYPH</name>
<dbReference type="InterPro" id="IPR000032">
    <property type="entry name" value="HPr-like"/>
</dbReference>
<evidence type="ECO:0000256" key="2">
    <source>
        <dbReference type="ARBA" id="ARBA00010736"/>
    </source>
</evidence>
<dbReference type="NCBIfam" id="TIGR01003">
    <property type="entry name" value="PTS_HPr_family"/>
    <property type="match status" value="1"/>
</dbReference>
<dbReference type="PROSITE" id="PS51350">
    <property type="entry name" value="PTS_HPR_DOM"/>
    <property type="match status" value="1"/>
</dbReference>
<proteinExistence type="inferred from homology"/>
<dbReference type="PRINTS" id="PR00107">
    <property type="entry name" value="PHOSPHOCPHPR"/>
</dbReference>
<organism evidence="6 7">
    <name type="scientific">Bauldia litoralis</name>
    <dbReference type="NCBI Taxonomy" id="665467"/>
    <lineage>
        <taxon>Bacteria</taxon>
        <taxon>Pseudomonadati</taxon>
        <taxon>Pseudomonadota</taxon>
        <taxon>Alphaproteobacteria</taxon>
        <taxon>Hyphomicrobiales</taxon>
        <taxon>Kaistiaceae</taxon>
        <taxon>Bauldia</taxon>
    </lineage>
</organism>
<keyword evidence="4" id="KW-0598">Phosphotransferase system</keyword>
<dbReference type="GO" id="GO:0005737">
    <property type="term" value="C:cytoplasm"/>
    <property type="evidence" value="ECO:0007669"/>
    <property type="project" value="UniProtKB-SubCell"/>
</dbReference>
<sequence length="96" mass="10016">MPSETEGLLKRELAISNKRGLHARAAARFVRCAEEFDADITVTKDGNTVGGTSIMGLMMLAAAPGSSIHVTAEGAEARQALDALAALVADRFGEES</sequence>
<protein>
    <submittedName>
        <fullName evidence="6">Phosphocarrier protein</fullName>
    </submittedName>
</protein>
<evidence type="ECO:0000256" key="4">
    <source>
        <dbReference type="ARBA" id="ARBA00022683"/>
    </source>
</evidence>
<reference evidence="6 7" key="1">
    <citation type="submission" date="2016-10" db="EMBL/GenBank/DDBJ databases">
        <authorList>
            <person name="de Groot N.N."/>
        </authorList>
    </citation>
    <scope>NUCLEOTIDE SEQUENCE [LARGE SCALE GENOMIC DNA]</scope>
    <source>
        <strain evidence="6 7">ATCC 35022</strain>
    </source>
</reference>
<dbReference type="PANTHER" id="PTHR33705">
    <property type="entry name" value="PHOSPHOCARRIER PROTEIN HPR"/>
    <property type="match status" value="1"/>
</dbReference>
<dbReference type="Proteomes" id="UP000199071">
    <property type="component" value="Unassembled WGS sequence"/>
</dbReference>
<evidence type="ECO:0000256" key="1">
    <source>
        <dbReference type="ARBA" id="ARBA00004496"/>
    </source>
</evidence>
<evidence type="ECO:0000313" key="6">
    <source>
        <dbReference type="EMBL" id="SDB56517.1"/>
    </source>
</evidence>
<dbReference type="OrthoDB" id="9798965at2"/>
<feature type="domain" description="HPr" evidence="5">
    <location>
        <begin position="8"/>
        <end position="95"/>
    </location>
</feature>
<dbReference type="STRING" id="665467.SAMN02982931_04491"/>
<dbReference type="EMBL" id="FMXQ01000012">
    <property type="protein sequence ID" value="SDB56517.1"/>
    <property type="molecule type" value="Genomic_DNA"/>
</dbReference>
<dbReference type="InterPro" id="IPR050399">
    <property type="entry name" value="HPr"/>
</dbReference>
<keyword evidence="3" id="KW-0963">Cytoplasm</keyword>
<keyword evidence="7" id="KW-1185">Reference proteome</keyword>
<evidence type="ECO:0000259" key="5">
    <source>
        <dbReference type="PROSITE" id="PS51350"/>
    </source>
</evidence>
<evidence type="ECO:0000313" key="7">
    <source>
        <dbReference type="Proteomes" id="UP000199071"/>
    </source>
</evidence>
<dbReference type="Pfam" id="PF00381">
    <property type="entry name" value="PTS-HPr"/>
    <property type="match status" value="1"/>
</dbReference>